<feature type="transmembrane region" description="Helical" evidence="1">
    <location>
        <begin position="290"/>
        <end position="310"/>
    </location>
</feature>
<feature type="transmembrane region" description="Helical" evidence="1">
    <location>
        <begin position="189"/>
        <end position="210"/>
    </location>
</feature>
<protein>
    <recommendedName>
        <fullName evidence="4">Glycosyltransferase RgtA/B/C/D-like domain-containing protein</fullName>
    </recommendedName>
</protein>
<evidence type="ECO:0000256" key="1">
    <source>
        <dbReference type="SAM" id="Phobius"/>
    </source>
</evidence>
<dbReference type="STRING" id="1798392.A3A79_05435"/>
<name>A0A1F6AK13_9BACT</name>
<evidence type="ECO:0000313" key="2">
    <source>
        <dbReference type="EMBL" id="OGG24597.1"/>
    </source>
</evidence>
<feature type="transmembrane region" description="Helical" evidence="1">
    <location>
        <begin position="109"/>
        <end position="130"/>
    </location>
</feature>
<accession>A0A1F6AK13</accession>
<feature type="transmembrane region" description="Helical" evidence="1">
    <location>
        <begin position="322"/>
        <end position="344"/>
    </location>
</feature>
<evidence type="ECO:0008006" key="4">
    <source>
        <dbReference type="Google" id="ProtNLM"/>
    </source>
</evidence>
<reference evidence="2 3" key="1">
    <citation type="journal article" date="2016" name="Nat. Commun.">
        <title>Thousands of microbial genomes shed light on interconnected biogeochemical processes in an aquifer system.</title>
        <authorList>
            <person name="Anantharaman K."/>
            <person name="Brown C.T."/>
            <person name="Hug L.A."/>
            <person name="Sharon I."/>
            <person name="Castelle C.J."/>
            <person name="Probst A.J."/>
            <person name="Thomas B.C."/>
            <person name="Singh A."/>
            <person name="Wilkins M.J."/>
            <person name="Karaoz U."/>
            <person name="Brodie E.L."/>
            <person name="Williams K.H."/>
            <person name="Hubbard S.S."/>
            <person name="Banfield J.F."/>
        </authorList>
    </citation>
    <scope>NUCLEOTIDE SEQUENCE [LARGE SCALE GENOMIC DNA]</scope>
</reference>
<keyword evidence="1" id="KW-1133">Transmembrane helix</keyword>
<feature type="transmembrane region" description="Helical" evidence="1">
    <location>
        <begin position="265"/>
        <end position="284"/>
    </location>
</feature>
<gene>
    <name evidence="2" type="ORF">A3A79_05435</name>
</gene>
<keyword evidence="1" id="KW-0472">Membrane</keyword>
<feature type="transmembrane region" description="Helical" evidence="1">
    <location>
        <begin position="244"/>
        <end position="260"/>
    </location>
</feature>
<proteinExistence type="predicted"/>
<dbReference type="Proteomes" id="UP000178759">
    <property type="component" value="Unassembled WGS sequence"/>
</dbReference>
<organism evidence="2 3">
    <name type="scientific">Candidatus Gottesmanbacteria bacterium RIFCSPLOWO2_01_FULL_43_11b</name>
    <dbReference type="NCBI Taxonomy" id="1798392"/>
    <lineage>
        <taxon>Bacteria</taxon>
        <taxon>Candidatus Gottesmaniibacteriota</taxon>
    </lineage>
</organism>
<sequence length="346" mass="39988">MNISKWFLIIFVLYIAGYFSHALFLGKTVFGDGRFYYSWVKSTVIDFQLPQPNKYTIGPAIAWAPAVAWTHTLVRGTGYEFPYQFFVGATSVLFSIAGLVLMFRLLRSYYTPTISLLTTLSIAFATNLYFYGSLDPVNSHALSFFAATVFLNMLHFQKNSFLTGLSLGFVGLMRTQDLIYALAIKKVRILPCLAGFFLGFLPQLIAWQVVNGKFWMSPYLSGSEGFNFFQPHILEVLFSYRSGLFFWTPILLLGLIGLWFSKLNIWLKIIVFVQIFLVSTWSTWWQGASYSGRMFVSILPIFALGLGYMYTWLWKKTWREFYYFYVFIVPLSLLNMLLIIYFLLIT</sequence>
<dbReference type="EMBL" id="MFJV01000001">
    <property type="protein sequence ID" value="OGG24597.1"/>
    <property type="molecule type" value="Genomic_DNA"/>
</dbReference>
<evidence type="ECO:0000313" key="3">
    <source>
        <dbReference type="Proteomes" id="UP000178759"/>
    </source>
</evidence>
<comment type="caution">
    <text evidence="2">The sequence shown here is derived from an EMBL/GenBank/DDBJ whole genome shotgun (WGS) entry which is preliminary data.</text>
</comment>
<feature type="transmembrane region" description="Helical" evidence="1">
    <location>
        <begin position="85"/>
        <end position="103"/>
    </location>
</feature>
<dbReference type="AlphaFoldDB" id="A0A1F6AK13"/>
<feature type="transmembrane region" description="Helical" evidence="1">
    <location>
        <begin position="6"/>
        <end position="25"/>
    </location>
</feature>
<keyword evidence="1" id="KW-0812">Transmembrane</keyword>